<dbReference type="OrthoDB" id="5184241at2"/>
<keyword evidence="2" id="KW-1185">Reference proteome</keyword>
<comment type="caution">
    <text evidence="1">The sequence shown here is derived from an EMBL/GenBank/DDBJ whole genome shotgun (WGS) entry which is preliminary data.</text>
</comment>
<sequence length="210" mass="21940">MPESDAVKGSVVVTADQIGSRKGGDNVPAALDALAQLRLGRSSRRFARTAGDEIQGLVTDSAAVVSVIETLTRLGGWRIGIGIGDVDRPVPRDVRAANGPAFLAARDALNTARSAPQDLRVVGPPSCAEAEAVLWLLLSVWRRRTPAGWEACTVAADGRPQQQVAKSLGITASAVSQRLRSSGFAETQAGARLVERLLDRARAETVGGPG</sequence>
<evidence type="ECO:0000313" key="2">
    <source>
        <dbReference type="Proteomes" id="UP000320806"/>
    </source>
</evidence>
<gene>
    <name evidence="1" type="ORF">FB459_1713</name>
</gene>
<protein>
    <recommendedName>
        <fullName evidence="3">SatD family protein</fullName>
    </recommendedName>
</protein>
<organism evidence="1 2">
    <name type="scientific">Yimella lutea</name>
    <dbReference type="NCBI Taxonomy" id="587872"/>
    <lineage>
        <taxon>Bacteria</taxon>
        <taxon>Bacillati</taxon>
        <taxon>Actinomycetota</taxon>
        <taxon>Actinomycetes</taxon>
        <taxon>Micrococcales</taxon>
        <taxon>Dermacoccaceae</taxon>
        <taxon>Yimella</taxon>
    </lineage>
</organism>
<accession>A0A542EG22</accession>
<evidence type="ECO:0000313" key="1">
    <source>
        <dbReference type="EMBL" id="TQJ14265.1"/>
    </source>
</evidence>
<evidence type="ECO:0008006" key="3">
    <source>
        <dbReference type="Google" id="ProtNLM"/>
    </source>
</evidence>
<dbReference type="AlphaFoldDB" id="A0A542EG22"/>
<name>A0A542EG22_9MICO</name>
<dbReference type="RefSeq" id="WP_141928120.1">
    <property type="nucleotide sequence ID" value="NZ_BAABCI010000034.1"/>
</dbReference>
<dbReference type="EMBL" id="VFMO01000001">
    <property type="protein sequence ID" value="TQJ14265.1"/>
    <property type="molecule type" value="Genomic_DNA"/>
</dbReference>
<dbReference type="Proteomes" id="UP000320806">
    <property type="component" value="Unassembled WGS sequence"/>
</dbReference>
<proteinExistence type="predicted"/>
<reference evidence="1 2" key="1">
    <citation type="submission" date="2019-06" db="EMBL/GenBank/DDBJ databases">
        <title>Sequencing the genomes of 1000 actinobacteria strains.</title>
        <authorList>
            <person name="Klenk H.-P."/>
        </authorList>
    </citation>
    <scope>NUCLEOTIDE SEQUENCE [LARGE SCALE GENOMIC DNA]</scope>
    <source>
        <strain evidence="1 2">DSM 19828</strain>
    </source>
</reference>